<dbReference type="OrthoDB" id="419598at2759"/>
<reference evidence="1 2" key="1">
    <citation type="journal article" date="2020" name="ISME J.">
        <title>Uncovering the hidden diversity of litter-decomposition mechanisms in mushroom-forming fungi.</title>
        <authorList>
            <person name="Floudas D."/>
            <person name="Bentzer J."/>
            <person name="Ahren D."/>
            <person name="Johansson T."/>
            <person name="Persson P."/>
            <person name="Tunlid A."/>
        </authorList>
    </citation>
    <scope>NUCLEOTIDE SEQUENCE [LARGE SCALE GENOMIC DNA]</scope>
    <source>
        <strain evidence="1 2">CBS 291.85</strain>
    </source>
</reference>
<accession>A0A8H5CQ12</accession>
<comment type="caution">
    <text evidence="1">The sequence shown here is derived from an EMBL/GenBank/DDBJ whole genome shotgun (WGS) entry which is preliminary data.</text>
</comment>
<dbReference type="Gene3D" id="3.40.50.720">
    <property type="entry name" value="NAD(P)-binding Rossmann-like Domain"/>
    <property type="match status" value="2"/>
</dbReference>
<name>A0A8H5CQ12_9AGAR</name>
<organism evidence="1 2">
    <name type="scientific">Tetrapyrgos nigripes</name>
    <dbReference type="NCBI Taxonomy" id="182062"/>
    <lineage>
        <taxon>Eukaryota</taxon>
        <taxon>Fungi</taxon>
        <taxon>Dikarya</taxon>
        <taxon>Basidiomycota</taxon>
        <taxon>Agaricomycotina</taxon>
        <taxon>Agaricomycetes</taxon>
        <taxon>Agaricomycetidae</taxon>
        <taxon>Agaricales</taxon>
        <taxon>Marasmiineae</taxon>
        <taxon>Marasmiaceae</taxon>
        <taxon>Tetrapyrgos</taxon>
    </lineage>
</organism>
<evidence type="ECO:0000313" key="2">
    <source>
        <dbReference type="Proteomes" id="UP000559256"/>
    </source>
</evidence>
<protein>
    <recommendedName>
        <fullName evidence="3">NmrA-like domain-containing protein</fullName>
    </recommendedName>
</protein>
<gene>
    <name evidence="1" type="ORF">D9758_011864</name>
</gene>
<dbReference type="InterPro" id="IPR036291">
    <property type="entry name" value="NAD(P)-bd_dom_sf"/>
</dbReference>
<dbReference type="PANTHER" id="PTHR43162">
    <property type="match status" value="1"/>
</dbReference>
<dbReference type="Proteomes" id="UP000559256">
    <property type="component" value="Unassembled WGS sequence"/>
</dbReference>
<dbReference type="InterPro" id="IPR051604">
    <property type="entry name" value="Ergot_Alk_Oxidoreductase"/>
</dbReference>
<sequence>MTSALLEQLSNGHATPMDVIKRRVIPVKFDWFDEETFPSAFASVSANKFCEYAAKRGVRRFMLLSAGVVGKGRPMMGLTHAYLEKLAGRYIGSKESFHYVVLTPSWFHQNFLAVADEIKQKGEILYKAVAGREDAGTEIFITGPELFNCDEAASLLSAVLGRRITHKYLIRLEMVQRGVESSLEEEYTEWLVDLSSLGQWQGVSRSVSLSEKDLIEYLIRGR</sequence>
<keyword evidence="2" id="KW-1185">Reference proteome</keyword>
<proteinExistence type="predicted"/>
<evidence type="ECO:0000313" key="1">
    <source>
        <dbReference type="EMBL" id="KAF5345770.1"/>
    </source>
</evidence>
<evidence type="ECO:0008006" key="3">
    <source>
        <dbReference type="Google" id="ProtNLM"/>
    </source>
</evidence>
<dbReference type="PANTHER" id="PTHR43162:SF1">
    <property type="entry name" value="PRESTALK A DIFFERENTIATION PROTEIN A"/>
    <property type="match status" value="1"/>
</dbReference>
<dbReference type="Gene3D" id="3.90.25.10">
    <property type="entry name" value="UDP-galactose 4-epimerase, domain 1"/>
    <property type="match status" value="2"/>
</dbReference>
<dbReference type="AlphaFoldDB" id="A0A8H5CQ12"/>
<dbReference type="EMBL" id="JAACJM010000108">
    <property type="protein sequence ID" value="KAF5345770.1"/>
    <property type="molecule type" value="Genomic_DNA"/>
</dbReference>
<dbReference type="SUPFAM" id="SSF51735">
    <property type="entry name" value="NAD(P)-binding Rossmann-fold domains"/>
    <property type="match status" value="1"/>
</dbReference>